<feature type="compositionally biased region" description="Polar residues" evidence="1">
    <location>
        <begin position="433"/>
        <end position="444"/>
    </location>
</feature>
<accession>A0A3M3Z7Z1</accession>
<name>A0A3M3Z7Z1_9PSED</name>
<evidence type="ECO:0000256" key="1">
    <source>
        <dbReference type="SAM" id="MobiDB-lite"/>
    </source>
</evidence>
<dbReference type="Proteomes" id="UP000268056">
    <property type="component" value="Unassembled WGS sequence"/>
</dbReference>
<evidence type="ECO:0000313" key="2">
    <source>
        <dbReference type="EMBL" id="RMO89973.1"/>
    </source>
</evidence>
<dbReference type="EMBL" id="RBQC01000057">
    <property type="protein sequence ID" value="RMO89973.1"/>
    <property type="molecule type" value="Genomic_DNA"/>
</dbReference>
<protein>
    <submittedName>
        <fullName evidence="2">Uncharacterized protein</fullName>
    </submittedName>
</protein>
<gene>
    <name evidence="2" type="ORF">ALQ32_01381</name>
</gene>
<proteinExistence type="predicted"/>
<dbReference type="RefSeq" id="WP_122218867.1">
    <property type="nucleotide sequence ID" value="NZ_RBQC01000057.1"/>
</dbReference>
<reference evidence="2 3" key="1">
    <citation type="submission" date="2018-08" db="EMBL/GenBank/DDBJ databases">
        <title>Recombination of ecologically and evolutionarily significant loci maintains genetic cohesion in the Pseudomonas syringae species complex.</title>
        <authorList>
            <person name="Dillon M."/>
            <person name="Thakur S."/>
            <person name="Almeida R.N.D."/>
            <person name="Weir B.S."/>
            <person name="Guttman D.S."/>
        </authorList>
    </citation>
    <scope>NUCLEOTIDE SEQUENCE [LARGE SCALE GENOMIC DNA]</scope>
    <source>
        <strain evidence="2 3">ICMP 4092</strain>
    </source>
</reference>
<organism evidence="2 3">
    <name type="scientific">Pseudomonas syringae pv. tagetis</name>
    <dbReference type="NCBI Taxonomy" id="129140"/>
    <lineage>
        <taxon>Bacteria</taxon>
        <taxon>Pseudomonadati</taxon>
        <taxon>Pseudomonadota</taxon>
        <taxon>Gammaproteobacteria</taxon>
        <taxon>Pseudomonadales</taxon>
        <taxon>Pseudomonadaceae</taxon>
        <taxon>Pseudomonas</taxon>
    </lineage>
</organism>
<sequence length="450" mass="50622">MLVENRQNLEDFLRITKSKKEFRGDLFDSTLPATGIQHKCFWNKEIDFLRLPVFVIPEKDDLESFFADVATYYSSFSPISSYIHVCNDDVAKNIFLGTKKTYKIAKPSDRKLKAYLACILGDVITGALHESKTLTTGAISYASCSQAVSFSMVRSNIIYPWMKPENVAGRWILAHKIVNKEVTSSLLETSIAFLRLMDDGARTEKKTRIDAVDFNSDLTKYISGSVDELELDNILASSFSVTNEAKMIGGAFNNRISVFNSLAAIVESSSLPANQKSICMAYYCNRILPGSLSHVEVLRDKVKSYPDIVFWYAVFACLSDEFDISNIASGVCIKIIRDLVSPMDFEARPSCDISIDELEVLSRLSLKASTIKPRQRRTMRVSLLPGVEIDIAFGEAETREKIPDQYHNQPDSKKIRSLLFEALELLDERKGRSSQGDNYASQTTSKRRGY</sequence>
<dbReference type="AlphaFoldDB" id="A0A3M3Z7Z1"/>
<comment type="caution">
    <text evidence="2">The sequence shown here is derived from an EMBL/GenBank/DDBJ whole genome shotgun (WGS) entry which is preliminary data.</text>
</comment>
<evidence type="ECO:0000313" key="3">
    <source>
        <dbReference type="Proteomes" id="UP000268056"/>
    </source>
</evidence>
<feature type="region of interest" description="Disordered" evidence="1">
    <location>
        <begin position="430"/>
        <end position="450"/>
    </location>
</feature>